<keyword evidence="2" id="KW-1185">Reference proteome</keyword>
<accession>A0A7J9N8Y6</accession>
<name>A0A7J9N8Y6_GOSSC</name>
<dbReference type="Proteomes" id="UP000593576">
    <property type="component" value="Unassembled WGS sequence"/>
</dbReference>
<gene>
    <name evidence="1" type="ORF">Goshw_023068</name>
</gene>
<proteinExistence type="predicted"/>
<comment type="caution">
    <text evidence="1">The sequence shown here is derived from an EMBL/GenBank/DDBJ whole genome shotgun (WGS) entry which is preliminary data.</text>
</comment>
<sequence length="86" mass="9612">MLQMGINPNISTFRMLIEAFYKASDFRVAKELFEIGLYVDELKNRVSLSLLVVGGVFFPGEVGKKESGKAGVEKRMKFSAEFGCQI</sequence>
<reference evidence="1 2" key="1">
    <citation type="journal article" date="2019" name="Genome Biol. Evol.">
        <title>Insights into the evolution of the New World diploid cottons (Gossypium, subgenus Houzingenia) based on genome sequencing.</title>
        <authorList>
            <person name="Grover C.E."/>
            <person name="Arick M.A. 2nd"/>
            <person name="Thrash A."/>
            <person name="Conover J.L."/>
            <person name="Sanders W.S."/>
            <person name="Peterson D.G."/>
            <person name="Frelichowski J.E."/>
            <person name="Scheffler J.A."/>
            <person name="Scheffler B.E."/>
            <person name="Wendel J.F."/>
        </authorList>
    </citation>
    <scope>NUCLEOTIDE SEQUENCE [LARGE SCALE GENOMIC DNA]</scope>
    <source>
        <strain evidence="1">1</strain>
        <tissue evidence="1">Leaf</tissue>
    </source>
</reference>
<organism evidence="1 2">
    <name type="scientific">Gossypium schwendimanii</name>
    <name type="common">Cotton</name>
    <dbReference type="NCBI Taxonomy" id="34291"/>
    <lineage>
        <taxon>Eukaryota</taxon>
        <taxon>Viridiplantae</taxon>
        <taxon>Streptophyta</taxon>
        <taxon>Embryophyta</taxon>
        <taxon>Tracheophyta</taxon>
        <taxon>Spermatophyta</taxon>
        <taxon>Magnoliopsida</taxon>
        <taxon>eudicotyledons</taxon>
        <taxon>Gunneridae</taxon>
        <taxon>Pentapetalae</taxon>
        <taxon>rosids</taxon>
        <taxon>malvids</taxon>
        <taxon>Malvales</taxon>
        <taxon>Malvaceae</taxon>
        <taxon>Malvoideae</taxon>
        <taxon>Gossypium</taxon>
    </lineage>
</organism>
<dbReference type="OrthoDB" id="185373at2759"/>
<dbReference type="AlphaFoldDB" id="A0A7J9N8Y6"/>
<evidence type="ECO:0000313" key="2">
    <source>
        <dbReference type="Proteomes" id="UP000593576"/>
    </source>
</evidence>
<evidence type="ECO:0000313" key="1">
    <source>
        <dbReference type="EMBL" id="MBA0879049.1"/>
    </source>
</evidence>
<protein>
    <recommendedName>
        <fullName evidence="3">Pentatricopeptide repeat-containing protein</fullName>
    </recommendedName>
</protein>
<evidence type="ECO:0008006" key="3">
    <source>
        <dbReference type="Google" id="ProtNLM"/>
    </source>
</evidence>
<dbReference type="EMBL" id="JABFAF010273849">
    <property type="protein sequence ID" value="MBA0879049.1"/>
    <property type="molecule type" value="Genomic_DNA"/>
</dbReference>